<feature type="domain" description="Class II aldolase/adducin N-terminal" evidence="4">
    <location>
        <begin position="8"/>
        <end position="181"/>
    </location>
</feature>
<keyword evidence="2" id="KW-0456">Lyase</keyword>
<dbReference type="SMART" id="SM01007">
    <property type="entry name" value="Aldolase_II"/>
    <property type="match status" value="1"/>
</dbReference>
<organism evidence="5 6">
    <name type="scientific">candidate division WOR-1 bacterium RIFOXYC2_FULL_41_25</name>
    <dbReference type="NCBI Taxonomy" id="1802586"/>
    <lineage>
        <taxon>Bacteria</taxon>
        <taxon>Bacillati</taxon>
        <taxon>Saganbacteria</taxon>
    </lineage>
</organism>
<dbReference type="InterPro" id="IPR001303">
    <property type="entry name" value="Aldolase_II/adducin_N"/>
</dbReference>
<dbReference type="Gene3D" id="3.40.225.10">
    <property type="entry name" value="Class II aldolase/adducin N-terminal domain"/>
    <property type="match status" value="1"/>
</dbReference>
<dbReference type="GO" id="GO:0046872">
    <property type="term" value="F:metal ion binding"/>
    <property type="evidence" value="ECO:0007669"/>
    <property type="project" value="UniProtKB-KW"/>
</dbReference>
<gene>
    <name evidence="5" type="ORF">A2462_06300</name>
</gene>
<dbReference type="PANTHER" id="PTHR22789:SF0">
    <property type="entry name" value="3-OXO-TETRONATE 4-PHOSPHATE DECARBOXYLASE-RELATED"/>
    <property type="match status" value="1"/>
</dbReference>
<dbReference type="AlphaFoldDB" id="A0A1F4TM54"/>
<dbReference type="EMBL" id="MEUI01000039">
    <property type="protein sequence ID" value="OGC33153.1"/>
    <property type="molecule type" value="Genomic_DNA"/>
</dbReference>
<evidence type="ECO:0000259" key="4">
    <source>
        <dbReference type="SMART" id="SM01007"/>
    </source>
</evidence>
<evidence type="ECO:0000256" key="2">
    <source>
        <dbReference type="ARBA" id="ARBA00023239"/>
    </source>
</evidence>
<dbReference type="GO" id="GO:0005829">
    <property type="term" value="C:cytosol"/>
    <property type="evidence" value="ECO:0007669"/>
    <property type="project" value="TreeGrafter"/>
</dbReference>
<dbReference type="SUPFAM" id="SSF53639">
    <property type="entry name" value="AraD/HMP-PK domain-like"/>
    <property type="match status" value="1"/>
</dbReference>
<dbReference type="InterPro" id="IPR036409">
    <property type="entry name" value="Aldolase_II/adducin_N_sf"/>
</dbReference>
<feature type="region of interest" description="Disordered" evidence="3">
    <location>
        <begin position="190"/>
        <end position="225"/>
    </location>
</feature>
<reference evidence="5 6" key="1">
    <citation type="journal article" date="2016" name="Nat. Commun.">
        <title>Thousands of microbial genomes shed light on interconnected biogeochemical processes in an aquifer system.</title>
        <authorList>
            <person name="Anantharaman K."/>
            <person name="Brown C.T."/>
            <person name="Hug L.A."/>
            <person name="Sharon I."/>
            <person name="Castelle C.J."/>
            <person name="Probst A.J."/>
            <person name="Thomas B.C."/>
            <person name="Singh A."/>
            <person name="Wilkins M.J."/>
            <person name="Karaoz U."/>
            <person name="Brodie E.L."/>
            <person name="Williams K.H."/>
            <person name="Hubbard S.S."/>
            <person name="Banfield J.F."/>
        </authorList>
    </citation>
    <scope>NUCLEOTIDE SEQUENCE [LARGE SCALE GENOMIC DNA]</scope>
</reference>
<accession>A0A1F4TM54</accession>
<protein>
    <recommendedName>
        <fullName evidence="4">Class II aldolase/adducin N-terminal domain-containing protein</fullName>
    </recommendedName>
</protein>
<dbReference type="GO" id="GO:0019323">
    <property type="term" value="P:pentose catabolic process"/>
    <property type="evidence" value="ECO:0007669"/>
    <property type="project" value="TreeGrafter"/>
</dbReference>
<keyword evidence="1" id="KW-0479">Metal-binding</keyword>
<dbReference type="Pfam" id="PF00596">
    <property type="entry name" value="Aldolase_II"/>
    <property type="match status" value="1"/>
</dbReference>
<evidence type="ECO:0000256" key="1">
    <source>
        <dbReference type="ARBA" id="ARBA00022723"/>
    </source>
</evidence>
<evidence type="ECO:0000313" key="5">
    <source>
        <dbReference type="EMBL" id="OGC33153.1"/>
    </source>
</evidence>
<evidence type="ECO:0000313" key="6">
    <source>
        <dbReference type="Proteomes" id="UP000177309"/>
    </source>
</evidence>
<dbReference type="InterPro" id="IPR050197">
    <property type="entry name" value="Aldolase_class_II_sugar_metab"/>
</dbReference>
<comment type="caution">
    <text evidence="5">The sequence shown here is derived from an EMBL/GenBank/DDBJ whole genome shotgun (WGS) entry which is preliminary data.</text>
</comment>
<name>A0A1F4TM54_UNCSA</name>
<sequence length="225" mass="24562">MKENDMLEEFRRIGSFLFLTGLVDSHGGNMSVRVEDKIFITRRDTMLGDLKEGDIIEVGLEPGENDEQASREIATHRAIYQKNPTKAIVHAHPANAIAISITDNKIVPQDAEGLYVFKAASIVRVHGGIGSSEAARMLPSFLSGESAVAVIKAHGSFSTGKDLEEAYKLTSVLENSCKVLVAVRASGGIKPVKSNRPDSRHRPQPQGRTAIPRGIGVMDRSRYQR</sequence>
<dbReference type="Proteomes" id="UP000177309">
    <property type="component" value="Unassembled WGS sequence"/>
</dbReference>
<proteinExistence type="predicted"/>
<dbReference type="PANTHER" id="PTHR22789">
    <property type="entry name" value="FUCULOSE PHOSPHATE ALDOLASE"/>
    <property type="match status" value="1"/>
</dbReference>
<evidence type="ECO:0000256" key="3">
    <source>
        <dbReference type="SAM" id="MobiDB-lite"/>
    </source>
</evidence>
<dbReference type="GO" id="GO:0016832">
    <property type="term" value="F:aldehyde-lyase activity"/>
    <property type="evidence" value="ECO:0007669"/>
    <property type="project" value="TreeGrafter"/>
</dbReference>